<keyword evidence="9 11" id="KW-0472">Membrane</keyword>
<organism evidence="12 13">
    <name type="scientific">Cocleimonas flava</name>
    <dbReference type="NCBI Taxonomy" id="634765"/>
    <lineage>
        <taxon>Bacteria</taxon>
        <taxon>Pseudomonadati</taxon>
        <taxon>Pseudomonadota</taxon>
        <taxon>Gammaproteobacteria</taxon>
        <taxon>Thiotrichales</taxon>
        <taxon>Thiotrichaceae</taxon>
        <taxon>Cocleimonas</taxon>
    </lineage>
</organism>
<keyword evidence="5" id="KW-0276">Fatty acid metabolism</keyword>
<comment type="subcellular location">
    <subcellularLocation>
        <location evidence="1">Membrane</location>
        <topology evidence="1">Multi-pass membrane protein</topology>
    </subcellularLocation>
</comment>
<keyword evidence="8" id="KW-0443">Lipid metabolism</keyword>
<dbReference type="Proteomes" id="UP000294887">
    <property type="component" value="Unassembled WGS sequence"/>
</dbReference>
<comment type="similarity">
    <text evidence="2">Belongs to the fatty acid desaturase type 2 family.</text>
</comment>
<gene>
    <name evidence="12" type="ORF">EV695_0399</name>
</gene>
<keyword evidence="7" id="KW-0560">Oxidoreductase</keyword>
<accession>A0A4R1F7B6</accession>
<evidence type="ECO:0000256" key="9">
    <source>
        <dbReference type="ARBA" id="ARBA00023136"/>
    </source>
</evidence>
<feature type="transmembrane region" description="Helical" evidence="11">
    <location>
        <begin position="184"/>
        <end position="203"/>
    </location>
</feature>
<reference evidence="12 13" key="1">
    <citation type="submission" date="2019-03" db="EMBL/GenBank/DDBJ databases">
        <title>Genomic Encyclopedia of Type Strains, Phase IV (KMG-IV): sequencing the most valuable type-strain genomes for metagenomic binning, comparative biology and taxonomic classification.</title>
        <authorList>
            <person name="Goeker M."/>
        </authorList>
    </citation>
    <scope>NUCLEOTIDE SEQUENCE [LARGE SCALE GENOMIC DNA]</scope>
    <source>
        <strain evidence="12 13">DSM 24830</strain>
    </source>
</reference>
<dbReference type="GO" id="GO:0016717">
    <property type="term" value="F:oxidoreductase activity, acting on paired donors, with oxidation of a pair of donors resulting in the reduction of molecular oxygen to two molecules of water"/>
    <property type="evidence" value="ECO:0007669"/>
    <property type="project" value="InterPro"/>
</dbReference>
<protein>
    <submittedName>
        <fullName evidence="12">Stearoyl-CoA desaturase (Delta-9 desaturase)</fullName>
    </submittedName>
</protein>
<evidence type="ECO:0000256" key="3">
    <source>
        <dbReference type="ARBA" id="ARBA00022516"/>
    </source>
</evidence>
<dbReference type="GO" id="GO:0016020">
    <property type="term" value="C:membrane"/>
    <property type="evidence" value="ECO:0007669"/>
    <property type="project" value="UniProtKB-SubCell"/>
</dbReference>
<evidence type="ECO:0000256" key="10">
    <source>
        <dbReference type="ARBA" id="ARBA00023160"/>
    </source>
</evidence>
<keyword evidence="6 11" id="KW-1133">Transmembrane helix</keyword>
<dbReference type="RefSeq" id="WP_207906923.1">
    <property type="nucleotide sequence ID" value="NZ_BAAAFU010000008.1"/>
</dbReference>
<dbReference type="PANTHER" id="PTHR11351">
    <property type="entry name" value="ACYL-COA DESATURASE"/>
    <property type="match status" value="1"/>
</dbReference>
<evidence type="ECO:0000313" key="12">
    <source>
        <dbReference type="EMBL" id="TCJ88542.1"/>
    </source>
</evidence>
<dbReference type="AlphaFoldDB" id="A0A4R1F7B6"/>
<dbReference type="InterPro" id="IPR015876">
    <property type="entry name" value="Acyl-CoA_DS"/>
</dbReference>
<dbReference type="PANTHER" id="PTHR11351:SF31">
    <property type="entry name" value="DESATURASE 1, ISOFORM A-RELATED"/>
    <property type="match status" value="1"/>
</dbReference>
<sequence length="334" mass="38358">MKDQTKLQMKTHKESPRMAENRLTNGEFGQVLWAPAKSLWYTSHLFIAVVGGAYFFSLSALAVFIVFTATTVCLGHSLGMHRRLIHSSYECPKWLEYFFVHLGVLVGMAGPLGMTHQHDLRDWAQRKPRCHAYLRHGSGIIKDAWWQLHCDLKLDHAPEFLPEDDLKQDRIYRFMESTWMLQQLPWAIVLFYFGGVSWVVWGISARIVVSITGHWLVGYFAHNEGERDWHVNGAAVQGHNVRFAGLLTMGESWHNNHHAFPGSAMLGLYQNQSDPGWWVLNRLMNLGLVWNVKLPADLDYREELMPIDQRSQVRGAVKLPQKCPLLSHFQQASS</sequence>
<evidence type="ECO:0000256" key="11">
    <source>
        <dbReference type="SAM" id="Phobius"/>
    </source>
</evidence>
<evidence type="ECO:0000256" key="5">
    <source>
        <dbReference type="ARBA" id="ARBA00022832"/>
    </source>
</evidence>
<dbReference type="GO" id="GO:0006633">
    <property type="term" value="P:fatty acid biosynthetic process"/>
    <property type="evidence" value="ECO:0007669"/>
    <property type="project" value="UniProtKB-KW"/>
</dbReference>
<evidence type="ECO:0000256" key="4">
    <source>
        <dbReference type="ARBA" id="ARBA00022692"/>
    </source>
</evidence>
<keyword evidence="3" id="KW-0444">Lipid biosynthesis</keyword>
<feature type="transmembrane region" description="Helical" evidence="11">
    <location>
        <begin position="94"/>
        <end position="114"/>
    </location>
</feature>
<keyword evidence="13" id="KW-1185">Reference proteome</keyword>
<name>A0A4R1F7B6_9GAMM</name>
<evidence type="ECO:0000256" key="7">
    <source>
        <dbReference type="ARBA" id="ARBA00023002"/>
    </source>
</evidence>
<keyword evidence="4 11" id="KW-0812">Transmembrane</keyword>
<keyword evidence="10" id="KW-0275">Fatty acid biosynthesis</keyword>
<dbReference type="CDD" id="cd03505">
    <property type="entry name" value="Delta9-FADS-like"/>
    <property type="match status" value="1"/>
</dbReference>
<evidence type="ECO:0000313" key="13">
    <source>
        <dbReference type="Proteomes" id="UP000294887"/>
    </source>
</evidence>
<evidence type="ECO:0000256" key="6">
    <source>
        <dbReference type="ARBA" id="ARBA00022989"/>
    </source>
</evidence>
<feature type="transmembrane region" description="Helical" evidence="11">
    <location>
        <begin position="45"/>
        <end position="74"/>
    </location>
</feature>
<proteinExistence type="inferred from homology"/>
<comment type="caution">
    <text evidence="12">The sequence shown here is derived from an EMBL/GenBank/DDBJ whole genome shotgun (WGS) entry which is preliminary data.</text>
</comment>
<evidence type="ECO:0000256" key="1">
    <source>
        <dbReference type="ARBA" id="ARBA00004141"/>
    </source>
</evidence>
<evidence type="ECO:0000256" key="8">
    <source>
        <dbReference type="ARBA" id="ARBA00023098"/>
    </source>
</evidence>
<dbReference type="EMBL" id="SMFQ01000002">
    <property type="protein sequence ID" value="TCJ88542.1"/>
    <property type="molecule type" value="Genomic_DNA"/>
</dbReference>
<evidence type="ECO:0000256" key="2">
    <source>
        <dbReference type="ARBA" id="ARBA00008749"/>
    </source>
</evidence>